<dbReference type="Proteomes" id="UP000664781">
    <property type="component" value="Unassembled WGS sequence"/>
</dbReference>
<dbReference type="AlphaFoldDB" id="A0A939FN16"/>
<keyword evidence="4" id="KW-1185">Reference proteome</keyword>
<feature type="compositionally biased region" description="Basic and acidic residues" evidence="1">
    <location>
        <begin position="1"/>
        <end position="13"/>
    </location>
</feature>
<gene>
    <name evidence="3" type="ORF">J1792_09105</name>
</gene>
<protein>
    <submittedName>
        <fullName evidence="3">DUF397 domain-containing protein</fullName>
    </submittedName>
</protein>
<comment type="caution">
    <text evidence="3">The sequence shown here is derived from an EMBL/GenBank/DDBJ whole genome shotgun (WGS) entry which is preliminary data.</text>
</comment>
<evidence type="ECO:0000259" key="2">
    <source>
        <dbReference type="Pfam" id="PF04149"/>
    </source>
</evidence>
<reference evidence="3" key="1">
    <citation type="submission" date="2021-03" db="EMBL/GenBank/DDBJ databases">
        <title>Streptomyces strains.</title>
        <authorList>
            <person name="Lund M.B."/>
            <person name="Toerring T."/>
        </authorList>
    </citation>
    <scope>NUCLEOTIDE SEQUENCE</scope>
    <source>
        <strain evidence="3">JCM 4242</strain>
    </source>
</reference>
<feature type="domain" description="DUF397" evidence="2">
    <location>
        <begin position="33"/>
        <end position="93"/>
    </location>
</feature>
<feature type="region of interest" description="Disordered" evidence="1">
    <location>
        <begin position="1"/>
        <end position="24"/>
    </location>
</feature>
<sequence>MRCEHHISPEWRKSSYSGHGDDQGGSSCIEVLAAWRKSSYSSAGDDDGSDNCLEVNDAAPTLVRVRDSKRRQRPGPVLTVPSSSWAAFLRTLR</sequence>
<organism evidence="3 4">
    <name type="scientific">Streptomyces triculaminicus</name>
    <dbReference type="NCBI Taxonomy" id="2816232"/>
    <lineage>
        <taxon>Bacteria</taxon>
        <taxon>Bacillati</taxon>
        <taxon>Actinomycetota</taxon>
        <taxon>Actinomycetes</taxon>
        <taxon>Kitasatosporales</taxon>
        <taxon>Streptomycetaceae</taxon>
        <taxon>Streptomyces</taxon>
    </lineage>
</organism>
<proteinExistence type="predicted"/>
<accession>A0A939FN16</accession>
<name>A0A939FN16_9ACTN</name>
<dbReference type="EMBL" id="JAFMOF010000001">
    <property type="protein sequence ID" value="MBO0652942.1"/>
    <property type="molecule type" value="Genomic_DNA"/>
</dbReference>
<evidence type="ECO:0000256" key="1">
    <source>
        <dbReference type="SAM" id="MobiDB-lite"/>
    </source>
</evidence>
<dbReference type="RefSeq" id="WP_207246976.1">
    <property type="nucleotide sequence ID" value="NZ_JAFMOF010000001.1"/>
</dbReference>
<dbReference type="InterPro" id="IPR007278">
    <property type="entry name" value="DUF397"/>
</dbReference>
<evidence type="ECO:0000313" key="3">
    <source>
        <dbReference type="EMBL" id="MBO0652942.1"/>
    </source>
</evidence>
<evidence type="ECO:0000313" key="4">
    <source>
        <dbReference type="Proteomes" id="UP000664781"/>
    </source>
</evidence>
<dbReference type="Pfam" id="PF04149">
    <property type="entry name" value="DUF397"/>
    <property type="match status" value="1"/>
</dbReference>